<feature type="domain" description="Helix-turn-helix" evidence="1">
    <location>
        <begin position="24"/>
        <end position="63"/>
    </location>
</feature>
<evidence type="ECO:0000313" key="3">
    <source>
        <dbReference type="Proteomes" id="UP000549911"/>
    </source>
</evidence>
<evidence type="ECO:0000259" key="1">
    <source>
        <dbReference type="Pfam" id="PF12728"/>
    </source>
</evidence>
<dbReference type="AlphaFoldDB" id="A0A7Y9H5F5"/>
<protein>
    <submittedName>
        <fullName evidence="2">Excisionase family DNA binding protein</fullName>
    </submittedName>
</protein>
<dbReference type="InterPro" id="IPR041657">
    <property type="entry name" value="HTH_17"/>
</dbReference>
<reference evidence="2 3" key="1">
    <citation type="submission" date="2020-07" db="EMBL/GenBank/DDBJ databases">
        <authorList>
            <person name="Partida-Martinez L."/>
            <person name="Huntemann M."/>
            <person name="Clum A."/>
            <person name="Wang J."/>
            <person name="Palaniappan K."/>
            <person name="Ritter S."/>
            <person name="Chen I.-M."/>
            <person name="Stamatis D."/>
            <person name="Reddy T."/>
            <person name="O'Malley R."/>
            <person name="Daum C."/>
            <person name="Shapiro N."/>
            <person name="Ivanova N."/>
            <person name="Kyrpides N."/>
            <person name="Woyke T."/>
        </authorList>
    </citation>
    <scope>NUCLEOTIDE SEQUENCE [LARGE SCALE GENOMIC DNA]</scope>
    <source>
        <strain evidence="2 3">AT2.17</strain>
    </source>
</reference>
<name>A0A7Y9H5F5_9ACTN</name>
<dbReference type="RefSeq" id="WP_218858645.1">
    <property type="nucleotide sequence ID" value="NZ_JACCBW010000003.1"/>
</dbReference>
<dbReference type="Pfam" id="PF12728">
    <property type="entry name" value="HTH_17"/>
    <property type="match status" value="1"/>
</dbReference>
<proteinExistence type="predicted"/>
<dbReference type="Proteomes" id="UP000549911">
    <property type="component" value="Unassembled WGS sequence"/>
</dbReference>
<organism evidence="2 3">
    <name type="scientific">Nocardioides cavernae</name>
    <dbReference type="NCBI Taxonomy" id="1921566"/>
    <lineage>
        <taxon>Bacteria</taxon>
        <taxon>Bacillati</taxon>
        <taxon>Actinomycetota</taxon>
        <taxon>Actinomycetes</taxon>
        <taxon>Propionibacteriales</taxon>
        <taxon>Nocardioidaceae</taxon>
        <taxon>Nocardioides</taxon>
    </lineage>
</organism>
<dbReference type="GO" id="GO:0003677">
    <property type="term" value="F:DNA binding"/>
    <property type="evidence" value="ECO:0007669"/>
    <property type="project" value="InterPro"/>
</dbReference>
<keyword evidence="3" id="KW-1185">Reference proteome</keyword>
<accession>A0A7Y9H5F5</accession>
<gene>
    <name evidence="2" type="ORF">F4692_003171</name>
</gene>
<dbReference type="InterPro" id="IPR010093">
    <property type="entry name" value="SinI_DNA-bd"/>
</dbReference>
<evidence type="ECO:0000313" key="2">
    <source>
        <dbReference type="EMBL" id="NYE38026.1"/>
    </source>
</evidence>
<dbReference type="NCBIfam" id="TIGR01764">
    <property type="entry name" value="excise"/>
    <property type="match status" value="1"/>
</dbReference>
<reference evidence="2 3" key="2">
    <citation type="submission" date="2020-08" db="EMBL/GenBank/DDBJ databases">
        <title>The Agave Microbiome: Exploring the role of microbial communities in plant adaptations to desert environments.</title>
        <authorList>
            <person name="Partida-Martinez L.P."/>
        </authorList>
    </citation>
    <scope>NUCLEOTIDE SEQUENCE [LARGE SCALE GENOMIC DNA]</scope>
    <source>
        <strain evidence="2 3">AT2.17</strain>
    </source>
</reference>
<dbReference type="EMBL" id="JACCBW010000003">
    <property type="protein sequence ID" value="NYE38026.1"/>
    <property type="molecule type" value="Genomic_DNA"/>
</dbReference>
<comment type="caution">
    <text evidence="2">The sequence shown here is derived from an EMBL/GenBank/DDBJ whole genome shotgun (WGS) entry which is preliminary data.</text>
</comment>
<sequence length="86" mass="9173">MSNHTIATPITTWAAARTTDREVLNRAEVATLLSLDPRTVDHAIADGTIPAVHVGRRVLIPRRPFLHAFGADAPTTTILPPDGVSA</sequence>